<name>A0ABP6PZG7_9ACTN</name>
<evidence type="ECO:0000259" key="2">
    <source>
        <dbReference type="PROSITE" id="PS50943"/>
    </source>
</evidence>
<keyword evidence="1" id="KW-0238">DNA-binding</keyword>
<dbReference type="InterPro" id="IPR014710">
    <property type="entry name" value="RmlC-like_jellyroll"/>
</dbReference>
<proteinExistence type="predicted"/>
<dbReference type="InterPro" id="IPR013096">
    <property type="entry name" value="Cupin_2"/>
</dbReference>
<sequence>MNDDAVAEAVARTLRAGRATHGWSLDQLAARSGVSKGVLVNLEQARGNPSLGTLIKISEALGIPLTRLVSTEDEPVIRFFPPDRQVTLWHGPSGGTGTLLAGSDGLPTVELWTWRLLPGEARNSEPHPQGTREIVHTTEGTLTVFVDGHPHTVPEGTAAVLVGDRPHGYANTSTAPCVFTMAVMDS</sequence>
<dbReference type="PANTHER" id="PTHR46797">
    <property type="entry name" value="HTH-TYPE TRANSCRIPTIONAL REGULATOR"/>
    <property type="match status" value="1"/>
</dbReference>
<dbReference type="SUPFAM" id="SSF51182">
    <property type="entry name" value="RmlC-like cupins"/>
    <property type="match status" value="1"/>
</dbReference>
<keyword evidence="4" id="KW-1185">Reference proteome</keyword>
<dbReference type="RefSeq" id="WP_344822295.1">
    <property type="nucleotide sequence ID" value="NZ_BAAAUV010000002.1"/>
</dbReference>
<dbReference type="SUPFAM" id="SSF47413">
    <property type="entry name" value="lambda repressor-like DNA-binding domains"/>
    <property type="match status" value="1"/>
</dbReference>
<dbReference type="PROSITE" id="PS50943">
    <property type="entry name" value="HTH_CROC1"/>
    <property type="match status" value="1"/>
</dbReference>
<dbReference type="InterPro" id="IPR001387">
    <property type="entry name" value="Cro/C1-type_HTH"/>
</dbReference>
<dbReference type="PANTHER" id="PTHR46797:SF1">
    <property type="entry name" value="METHYLPHOSPHONATE SYNTHASE"/>
    <property type="match status" value="1"/>
</dbReference>
<dbReference type="Gene3D" id="2.60.120.10">
    <property type="entry name" value="Jelly Rolls"/>
    <property type="match status" value="1"/>
</dbReference>
<dbReference type="Proteomes" id="UP001501237">
    <property type="component" value="Unassembled WGS sequence"/>
</dbReference>
<gene>
    <name evidence="3" type="ORF">GCM10010468_08310</name>
</gene>
<dbReference type="Pfam" id="PF07883">
    <property type="entry name" value="Cupin_2"/>
    <property type="match status" value="1"/>
</dbReference>
<dbReference type="EMBL" id="BAAAUV010000002">
    <property type="protein sequence ID" value="GAA3197254.1"/>
    <property type="molecule type" value="Genomic_DNA"/>
</dbReference>
<dbReference type="Gene3D" id="1.10.260.40">
    <property type="entry name" value="lambda repressor-like DNA-binding domains"/>
    <property type="match status" value="1"/>
</dbReference>
<reference evidence="4" key="1">
    <citation type="journal article" date="2019" name="Int. J. Syst. Evol. Microbiol.">
        <title>The Global Catalogue of Microorganisms (GCM) 10K type strain sequencing project: providing services to taxonomists for standard genome sequencing and annotation.</title>
        <authorList>
            <consortium name="The Broad Institute Genomics Platform"/>
            <consortium name="The Broad Institute Genome Sequencing Center for Infectious Disease"/>
            <person name="Wu L."/>
            <person name="Ma J."/>
        </authorList>
    </citation>
    <scope>NUCLEOTIDE SEQUENCE [LARGE SCALE GENOMIC DNA]</scope>
    <source>
        <strain evidence="4">JCM 9377</strain>
    </source>
</reference>
<dbReference type="SMART" id="SM00530">
    <property type="entry name" value="HTH_XRE"/>
    <property type="match status" value="1"/>
</dbReference>
<dbReference type="CDD" id="cd00093">
    <property type="entry name" value="HTH_XRE"/>
    <property type="match status" value="1"/>
</dbReference>
<accession>A0ABP6PZG7</accession>
<feature type="domain" description="HTH cro/C1-type" evidence="2">
    <location>
        <begin position="14"/>
        <end position="68"/>
    </location>
</feature>
<dbReference type="InterPro" id="IPR050807">
    <property type="entry name" value="TransReg_Diox_bact_type"/>
</dbReference>
<dbReference type="InterPro" id="IPR011051">
    <property type="entry name" value="RmlC_Cupin_sf"/>
</dbReference>
<protein>
    <submittedName>
        <fullName evidence="3">XRE family transcriptional regulator</fullName>
    </submittedName>
</protein>
<evidence type="ECO:0000313" key="4">
    <source>
        <dbReference type="Proteomes" id="UP001501237"/>
    </source>
</evidence>
<evidence type="ECO:0000256" key="1">
    <source>
        <dbReference type="ARBA" id="ARBA00023125"/>
    </source>
</evidence>
<dbReference type="CDD" id="cd02209">
    <property type="entry name" value="cupin_XRE_C"/>
    <property type="match status" value="1"/>
</dbReference>
<dbReference type="Pfam" id="PF01381">
    <property type="entry name" value="HTH_3"/>
    <property type="match status" value="1"/>
</dbReference>
<evidence type="ECO:0000313" key="3">
    <source>
        <dbReference type="EMBL" id="GAA3197254.1"/>
    </source>
</evidence>
<organism evidence="3 4">
    <name type="scientific">Actinocorallia longicatena</name>
    <dbReference type="NCBI Taxonomy" id="111803"/>
    <lineage>
        <taxon>Bacteria</taxon>
        <taxon>Bacillati</taxon>
        <taxon>Actinomycetota</taxon>
        <taxon>Actinomycetes</taxon>
        <taxon>Streptosporangiales</taxon>
        <taxon>Thermomonosporaceae</taxon>
        <taxon>Actinocorallia</taxon>
    </lineage>
</organism>
<comment type="caution">
    <text evidence="3">The sequence shown here is derived from an EMBL/GenBank/DDBJ whole genome shotgun (WGS) entry which is preliminary data.</text>
</comment>
<dbReference type="InterPro" id="IPR010982">
    <property type="entry name" value="Lambda_DNA-bd_dom_sf"/>
</dbReference>